<reference evidence="1" key="1">
    <citation type="submission" date="2014-05" db="EMBL/GenBank/DDBJ databases">
        <authorList>
            <person name="Chronopoulou M."/>
        </authorList>
    </citation>
    <scope>NUCLEOTIDE SEQUENCE</scope>
    <source>
        <tissue evidence="1">Whole organism</tissue>
    </source>
</reference>
<proteinExistence type="predicted"/>
<feature type="non-terminal residue" evidence="1">
    <location>
        <position position="45"/>
    </location>
</feature>
<dbReference type="AlphaFoldDB" id="A0A0K2UF58"/>
<evidence type="ECO:0000313" key="1">
    <source>
        <dbReference type="EMBL" id="CDW36868.1"/>
    </source>
</evidence>
<sequence>MIPKYIQNVCSSFHVHLELTINSATKSMFFRFQLIFKKLIFLIHP</sequence>
<accession>A0A0K2UF58</accession>
<name>A0A0K2UF58_LEPSM</name>
<organism evidence="1">
    <name type="scientific">Lepeophtheirus salmonis</name>
    <name type="common">Salmon louse</name>
    <name type="synonym">Caligus salmonis</name>
    <dbReference type="NCBI Taxonomy" id="72036"/>
    <lineage>
        <taxon>Eukaryota</taxon>
        <taxon>Metazoa</taxon>
        <taxon>Ecdysozoa</taxon>
        <taxon>Arthropoda</taxon>
        <taxon>Crustacea</taxon>
        <taxon>Multicrustacea</taxon>
        <taxon>Hexanauplia</taxon>
        <taxon>Copepoda</taxon>
        <taxon>Siphonostomatoida</taxon>
        <taxon>Caligidae</taxon>
        <taxon>Lepeophtheirus</taxon>
    </lineage>
</organism>
<dbReference type="EMBL" id="HACA01019507">
    <property type="protein sequence ID" value="CDW36868.1"/>
    <property type="molecule type" value="Transcribed_RNA"/>
</dbReference>
<protein>
    <submittedName>
        <fullName evidence="1">Uncharacterized protein</fullName>
    </submittedName>
</protein>